<dbReference type="OrthoDB" id="6854449at2"/>
<accession>A0A5C4RW06</accession>
<dbReference type="GO" id="GO:0009244">
    <property type="term" value="P:lipopolysaccharide core region biosynthetic process"/>
    <property type="evidence" value="ECO:0007669"/>
    <property type="project" value="UniProtKB-UniRule"/>
</dbReference>
<gene>
    <name evidence="15" type="primary">kdkA</name>
    <name evidence="16" type="ORF">E1B00_04770</name>
</gene>
<evidence type="ECO:0000256" key="3">
    <source>
        <dbReference type="ARBA" id="ARBA00010327"/>
    </source>
</evidence>
<dbReference type="RefSeq" id="WP_139446205.1">
    <property type="nucleotide sequence ID" value="NZ_SMDR01000001.1"/>
</dbReference>
<feature type="active site" evidence="15">
    <location>
        <position position="176"/>
    </location>
</feature>
<evidence type="ECO:0000256" key="13">
    <source>
        <dbReference type="ARBA" id="ARBA00029511"/>
    </source>
</evidence>
<dbReference type="Proteomes" id="UP000305760">
    <property type="component" value="Unassembled WGS sequence"/>
</dbReference>
<evidence type="ECO:0000313" key="16">
    <source>
        <dbReference type="EMBL" id="TNJ35089.1"/>
    </source>
</evidence>
<evidence type="ECO:0000256" key="6">
    <source>
        <dbReference type="ARBA" id="ARBA00022519"/>
    </source>
</evidence>
<dbReference type="GO" id="GO:0005886">
    <property type="term" value="C:plasma membrane"/>
    <property type="evidence" value="ECO:0007669"/>
    <property type="project" value="UniProtKB-SubCell"/>
</dbReference>
<evidence type="ECO:0000256" key="9">
    <source>
        <dbReference type="ARBA" id="ARBA00022777"/>
    </source>
</evidence>
<evidence type="ECO:0000256" key="1">
    <source>
        <dbReference type="ARBA" id="ARBA00004515"/>
    </source>
</evidence>
<evidence type="ECO:0000313" key="17">
    <source>
        <dbReference type="Proteomes" id="UP000305760"/>
    </source>
</evidence>
<keyword evidence="8 15" id="KW-0547">Nucleotide-binding</keyword>
<evidence type="ECO:0000256" key="10">
    <source>
        <dbReference type="ARBA" id="ARBA00022840"/>
    </source>
</evidence>
<evidence type="ECO:0000256" key="5">
    <source>
        <dbReference type="ARBA" id="ARBA00022475"/>
    </source>
</evidence>
<dbReference type="UniPathway" id="UPA00958"/>
<keyword evidence="12 15" id="KW-0472">Membrane</keyword>
<dbReference type="EC" id="2.7.1.166" evidence="4 15"/>
<protein>
    <recommendedName>
        <fullName evidence="13 15">3-deoxy-D-manno-octulosonic acid kinase</fullName>
        <shortName evidence="15">Kdo kinase</shortName>
        <ecNumber evidence="4 15">2.7.1.166</ecNumber>
    </recommendedName>
</protein>
<evidence type="ECO:0000256" key="11">
    <source>
        <dbReference type="ARBA" id="ARBA00022985"/>
    </source>
</evidence>
<evidence type="ECO:0000256" key="2">
    <source>
        <dbReference type="ARBA" id="ARBA00004713"/>
    </source>
</evidence>
<evidence type="ECO:0000256" key="15">
    <source>
        <dbReference type="HAMAP-Rule" id="MF_00521"/>
    </source>
</evidence>
<keyword evidence="11 15" id="KW-0448">Lipopolysaccharide biosynthesis</keyword>
<dbReference type="GO" id="GO:0016773">
    <property type="term" value="F:phosphotransferase activity, alcohol group as acceptor"/>
    <property type="evidence" value="ECO:0007669"/>
    <property type="project" value="UniProtKB-UniRule"/>
</dbReference>
<name>A0A5C4RW06_9GAMM</name>
<dbReference type="InterPro" id="IPR022826">
    <property type="entry name" value="KDO_kinase"/>
</dbReference>
<organism evidence="16 17">
    <name type="scientific">Arenimonas terrae</name>
    <dbReference type="NCBI Taxonomy" id="2546226"/>
    <lineage>
        <taxon>Bacteria</taxon>
        <taxon>Pseudomonadati</taxon>
        <taxon>Pseudomonadota</taxon>
        <taxon>Gammaproteobacteria</taxon>
        <taxon>Lysobacterales</taxon>
        <taxon>Lysobacteraceae</taxon>
        <taxon>Arenimonas</taxon>
    </lineage>
</organism>
<evidence type="ECO:0000256" key="4">
    <source>
        <dbReference type="ARBA" id="ARBA00011988"/>
    </source>
</evidence>
<keyword evidence="10 15" id="KW-0067">ATP-binding</keyword>
<dbReference type="Pfam" id="PF06293">
    <property type="entry name" value="Kdo"/>
    <property type="match status" value="1"/>
</dbReference>
<dbReference type="EMBL" id="SMDR01000001">
    <property type="protein sequence ID" value="TNJ35089.1"/>
    <property type="molecule type" value="Genomic_DNA"/>
</dbReference>
<sequence>MGVTSAAVEIRQPFRDARGTGAIVFDPARLRQAAPEMLDPAHWQASASPVQEGGRGAAWFVHGEFGDAVLRHYRRGGLAARLGRSRYFWLGEARVRCLAEFRLLAALRAEHLPAPAPLLAGYWRKGLHYGAAILVERIPGARALASWLSKEPDDAPWESVGAMLARFHRAGLDHADLNAHNILLDGAGAPWLIDFDRSRRRGADGAWRQANLDRLARSLAKLSAGGDGWRPGYARLLDAYGREFAGAPA</sequence>
<keyword evidence="6 15" id="KW-0997">Cell inner membrane</keyword>
<comment type="similarity">
    <text evidence="3 15">Belongs to the protein kinase superfamily. KdkA/RfaP family.</text>
</comment>
<dbReference type="NCBIfam" id="NF002475">
    <property type="entry name" value="PRK01723.1"/>
    <property type="match status" value="1"/>
</dbReference>
<dbReference type="SUPFAM" id="SSF56112">
    <property type="entry name" value="Protein kinase-like (PK-like)"/>
    <property type="match status" value="1"/>
</dbReference>
<evidence type="ECO:0000256" key="8">
    <source>
        <dbReference type="ARBA" id="ARBA00022741"/>
    </source>
</evidence>
<reference evidence="16 17" key="1">
    <citation type="submission" date="2019-03" db="EMBL/GenBank/DDBJ databases">
        <title>Arenimonas daejeonensis sp. nov., isolated from compost.</title>
        <authorList>
            <person name="Jeon C.O."/>
        </authorList>
    </citation>
    <scope>NUCLEOTIDE SEQUENCE [LARGE SCALE GENOMIC DNA]</scope>
    <source>
        <strain evidence="16 17">R29</strain>
    </source>
</reference>
<comment type="catalytic activity">
    <reaction evidence="14 15">
        <text>an alpha-Kdo-(2-&gt;6)-lipid IVA + ATP = a 4-O-phospho-alpha-Kdo-(2-&gt;6)-lipid IVA + ADP + H(+)</text>
        <dbReference type="Rhea" id="RHEA:74271"/>
        <dbReference type="ChEBI" id="CHEBI:15378"/>
        <dbReference type="ChEBI" id="CHEBI:30616"/>
        <dbReference type="ChEBI" id="CHEBI:176428"/>
        <dbReference type="ChEBI" id="CHEBI:193140"/>
        <dbReference type="ChEBI" id="CHEBI:456216"/>
        <dbReference type="EC" id="2.7.1.166"/>
    </reaction>
</comment>
<evidence type="ECO:0000256" key="12">
    <source>
        <dbReference type="ARBA" id="ARBA00023136"/>
    </source>
</evidence>
<comment type="caution">
    <text evidence="16">The sequence shown here is derived from an EMBL/GenBank/DDBJ whole genome shotgun (WGS) entry which is preliminary data.</text>
</comment>
<keyword evidence="5 15" id="KW-1003">Cell membrane</keyword>
<keyword evidence="9 15" id="KW-0418">Kinase</keyword>
<keyword evidence="17" id="KW-1185">Reference proteome</keyword>
<evidence type="ECO:0000256" key="7">
    <source>
        <dbReference type="ARBA" id="ARBA00022679"/>
    </source>
</evidence>
<comment type="subcellular location">
    <subcellularLocation>
        <location evidence="1 15">Cell inner membrane</location>
        <topology evidence="1 15">Peripheral membrane protein</topology>
        <orientation evidence="1 15">Cytoplasmic side</orientation>
    </subcellularLocation>
</comment>
<dbReference type="InterPro" id="IPR011009">
    <property type="entry name" value="Kinase-like_dom_sf"/>
</dbReference>
<dbReference type="AlphaFoldDB" id="A0A5C4RW06"/>
<evidence type="ECO:0000256" key="14">
    <source>
        <dbReference type="ARBA" id="ARBA00034417"/>
    </source>
</evidence>
<proteinExistence type="inferred from homology"/>
<comment type="pathway">
    <text evidence="2 15">Bacterial outer membrane biogenesis; LPS core biosynthesis.</text>
</comment>
<comment type="function">
    <text evidence="15">Catalyzes the ATP-dependent phosphorylation of the 3-deoxy-D-manno-octulosonic acid (Kdo) residue in Kdo-lipid IV(A) at the 4-OH position.</text>
</comment>
<dbReference type="Gene3D" id="1.10.510.10">
    <property type="entry name" value="Transferase(Phosphotransferase) domain 1"/>
    <property type="match status" value="1"/>
</dbReference>
<dbReference type="HAMAP" id="MF_00521">
    <property type="entry name" value="KDO_kinase"/>
    <property type="match status" value="1"/>
</dbReference>
<keyword evidence="7 15" id="KW-0808">Transferase</keyword>
<dbReference type="GO" id="GO:0016301">
    <property type="term" value="F:kinase activity"/>
    <property type="evidence" value="ECO:0007669"/>
    <property type="project" value="UniProtKB-KW"/>
</dbReference>
<dbReference type="GO" id="GO:0005524">
    <property type="term" value="F:ATP binding"/>
    <property type="evidence" value="ECO:0007669"/>
    <property type="project" value="UniProtKB-UniRule"/>
</dbReference>